<comment type="caution">
    <text evidence="3">The sequence shown here is derived from an EMBL/GenBank/DDBJ whole genome shotgun (WGS) entry which is preliminary data.</text>
</comment>
<evidence type="ECO:0000313" key="4">
    <source>
        <dbReference type="Proteomes" id="UP000004410"/>
    </source>
</evidence>
<keyword evidence="2" id="KW-0812">Transmembrane</keyword>
<organism evidence="3 4">
    <name type="scientific">Mediterraneibacter gnavus (strain ATCC 29149 / DSM 114966 / JCM 6515 / VPI C7-9)</name>
    <name type="common">Ruminococcus gnavus</name>
    <dbReference type="NCBI Taxonomy" id="411470"/>
    <lineage>
        <taxon>Bacteria</taxon>
        <taxon>Bacillati</taxon>
        <taxon>Bacillota</taxon>
        <taxon>Clostridia</taxon>
        <taxon>Lachnospirales</taxon>
        <taxon>Lachnospiraceae</taxon>
        <taxon>Mediterraneibacter</taxon>
    </lineage>
</organism>
<dbReference type="AlphaFoldDB" id="A7B1Q3"/>
<evidence type="ECO:0000256" key="2">
    <source>
        <dbReference type="SAM" id="Phobius"/>
    </source>
</evidence>
<feature type="coiled-coil region" evidence="1">
    <location>
        <begin position="162"/>
        <end position="189"/>
    </location>
</feature>
<proteinExistence type="predicted"/>
<sequence length="189" mass="22137">MKEIIPSALLTMNKLNLERIEQKRLMTIKNVVEPLITMIKFLWQWKPARFTSLFMLIMLLVTPLFTYPTGYIFIFILQMIAFIICIPTTAAISSLEKGKHLLTKNFCFSILWFAASVVLIEANTFNSCNFDFIKFIQYYTSFLFIFAACLIPDSFSTYDPQTKKNQKEFEEMKEKISTLEKEVFKLKKA</sequence>
<dbReference type="RefSeq" id="WP_004223597.1">
    <property type="nucleotide sequence ID" value="NZ_AAYG02000011.1"/>
</dbReference>
<reference evidence="3 4" key="2">
    <citation type="submission" date="2007-06" db="EMBL/GenBank/DDBJ databases">
        <title>Draft genome sequence of Ruminococcus gnavus (ATCC 29149).</title>
        <authorList>
            <person name="Sudarsanam P."/>
            <person name="Ley R."/>
            <person name="Guruge J."/>
            <person name="Turnbaugh P.J."/>
            <person name="Mahowald M."/>
            <person name="Liep D."/>
            <person name="Gordon J."/>
        </authorList>
    </citation>
    <scope>NUCLEOTIDE SEQUENCE [LARGE SCALE GENOMIC DNA]</scope>
    <source>
        <strain evidence="3 4">ATCC 29149</strain>
    </source>
</reference>
<reference evidence="3 4" key="1">
    <citation type="submission" date="2007-04" db="EMBL/GenBank/DDBJ databases">
        <authorList>
            <person name="Fulton L."/>
            <person name="Clifton S."/>
            <person name="Fulton B."/>
            <person name="Xu J."/>
            <person name="Minx P."/>
            <person name="Pepin K.H."/>
            <person name="Johnson M."/>
            <person name="Thiruvilangam P."/>
            <person name="Bhonagiri V."/>
            <person name="Nash W.E."/>
            <person name="Mardis E.R."/>
            <person name="Wilson R.K."/>
        </authorList>
    </citation>
    <scope>NUCLEOTIDE SEQUENCE [LARGE SCALE GENOMIC DNA]</scope>
    <source>
        <strain evidence="3 4">ATCC 29149</strain>
    </source>
</reference>
<keyword evidence="1" id="KW-0175">Coiled coil</keyword>
<feature type="transmembrane region" description="Helical" evidence="2">
    <location>
        <begin position="105"/>
        <end position="124"/>
    </location>
</feature>
<keyword evidence="2" id="KW-1133">Transmembrane helix</keyword>
<dbReference type="Proteomes" id="UP000004410">
    <property type="component" value="Unassembled WGS sequence"/>
</dbReference>
<dbReference type="PaxDb" id="411470-RUMGNA_01479"/>
<gene>
    <name evidence="3" type="ORF">RUMGNA_01479</name>
</gene>
<dbReference type="eggNOG" id="ENOG5030H9I">
    <property type="taxonomic scope" value="Bacteria"/>
</dbReference>
<feature type="transmembrane region" description="Helical" evidence="2">
    <location>
        <begin position="71"/>
        <end position="93"/>
    </location>
</feature>
<dbReference type="EMBL" id="AAYG02000011">
    <property type="protein sequence ID" value="EDN78175.1"/>
    <property type="molecule type" value="Genomic_DNA"/>
</dbReference>
<accession>A7B1Q3</accession>
<name>A7B1Q3_MEDG7</name>
<feature type="transmembrane region" description="Helical" evidence="2">
    <location>
        <begin position="48"/>
        <end position="65"/>
    </location>
</feature>
<evidence type="ECO:0000313" key="3">
    <source>
        <dbReference type="EMBL" id="EDN78175.1"/>
    </source>
</evidence>
<keyword evidence="2" id="KW-0472">Membrane</keyword>
<evidence type="ECO:0000256" key="1">
    <source>
        <dbReference type="SAM" id="Coils"/>
    </source>
</evidence>
<feature type="transmembrane region" description="Helical" evidence="2">
    <location>
        <begin position="136"/>
        <end position="155"/>
    </location>
</feature>
<dbReference type="GeneID" id="57433811"/>
<protein>
    <submittedName>
        <fullName evidence="3">Uncharacterized protein</fullName>
    </submittedName>
</protein>